<evidence type="ECO:0000313" key="1">
    <source>
        <dbReference type="EMBL" id="QLH63298.1"/>
    </source>
</evidence>
<name>A0A068Z633_9GAMM</name>
<protein>
    <submittedName>
        <fullName evidence="1">Uncharacterized protein</fullName>
    </submittedName>
</protein>
<evidence type="ECO:0000313" key="2">
    <source>
        <dbReference type="Proteomes" id="UP000042738"/>
    </source>
</evidence>
<organism evidence="1 2">
    <name type="scientific">Serratia symbiotica</name>
    <dbReference type="NCBI Taxonomy" id="138074"/>
    <lineage>
        <taxon>Bacteria</taxon>
        <taxon>Pseudomonadati</taxon>
        <taxon>Pseudomonadota</taxon>
        <taxon>Gammaproteobacteria</taxon>
        <taxon>Enterobacterales</taxon>
        <taxon>Yersiniaceae</taxon>
        <taxon>Serratia</taxon>
    </lineage>
</organism>
<dbReference type="EMBL" id="CP050855">
    <property type="protein sequence ID" value="QLH63298.1"/>
    <property type="molecule type" value="Genomic_DNA"/>
</dbReference>
<proteinExistence type="predicted"/>
<dbReference type="Proteomes" id="UP000042738">
    <property type="component" value="Chromosome"/>
</dbReference>
<reference evidence="1 2" key="1">
    <citation type="journal article" date="2014" name="Genome Announc.">
        <title>Whole-Genome Sequence of Serratia symbiotica Strain CWBI-2.3T, a Free-Living Symbiont of the Black Bean Aphid Aphis fabae.</title>
        <authorList>
            <person name="Foray V."/>
            <person name="Grigorescu A.S."/>
            <person name="Sabri A."/>
            <person name="Haubruge E."/>
            <person name="Lognay G."/>
            <person name="Francis F."/>
            <person name="Fauconnier M.L."/>
            <person name="Hance T."/>
            <person name="Thonart P."/>
        </authorList>
    </citation>
    <scope>NUCLEOTIDE SEQUENCE [LARGE SCALE GENOMIC DNA]</scope>
    <source>
        <strain evidence="1">CWBI-2.3</strain>
    </source>
</reference>
<dbReference type="RefSeq" id="WP_040265298.1">
    <property type="nucleotide sequence ID" value="NZ_CAXKXZ010000013.1"/>
</dbReference>
<dbReference type="STRING" id="138074.SYMBAF_30017"/>
<sequence length="197" mass="21416">MKPVISLTEALNAVKNNLASLNEQKEKLSRRIGEINGEITALQDMPLSLNDYCSFIPEYIERFGQEEYQSFKRALCNGSGSEGNVERWGNLENENGDISGLFRLVGLGGNVSPADTGMAVMRKLCFFFPDVVATRLTEALKKDKSVAWGNDKLPSLADRRKTVAALVSERAGLESELAAISEEIAGITGISGLSLTE</sequence>
<dbReference type="AlphaFoldDB" id="A0A068Z633"/>
<dbReference type="GeneID" id="93736952"/>
<accession>A0A068Z633</accession>
<gene>
    <name evidence="1" type="ORF">SYMBAF_10645</name>
</gene>